<gene>
    <name evidence="3" type="ORF">SGCZBJ_06575</name>
</gene>
<evidence type="ECO:0000313" key="4">
    <source>
        <dbReference type="Proteomes" id="UP000234479"/>
    </source>
</evidence>
<evidence type="ECO:0000313" key="3">
    <source>
        <dbReference type="EMBL" id="PLR28005.1"/>
    </source>
</evidence>
<dbReference type="Pfam" id="PF11776">
    <property type="entry name" value="RcnB"/>
    <property type="match status" value="1"/>
</dbReference>
<sequence>MDRRKLLSFGLLAVLPGLAHAQGHGNHGPGGQGPGQGGPGGQGPGQGPGGQRPGQGSGPGSGGGRPPGQGSGQGPGHGPGHPGGGGSQPGRPGGGSPSRPPAPRPPSGQRPPSRPRPTPPMGPHRPGAGRPSGFRPIQGGRWRYPPGQRYRRWAIGGILPGLFLSSGYIFDDYWRLGLGGPPYGYHWVRYGPDLLLVEWRTGRVVDVIYGAFY</sequence>
<dbReference type="Gene3D" id="3.10.450.160">
    <property type="entry name" value="inner membrane protein cigr"/>
    <property type="match status" value="1"/>
</dbReference>
<dbReference type="OrthoDB" id="9808839at2"/>
<feature type="chain" id="PRO_5014743015" description="RcnB family protein" evidence="2">
    <location>
        <begin position="22"/>
        <end position="213"/>
    </location>
</feature>
<feature type="compositionally biased region" description="Gly residues" evidence="1">
    <location>
        <begin position="25"/>
        <end position="96"/>
    </location>
</feature>
<dbReference type="InterPro" id="IPR024572">
    <property type="entry name" value="RcnB"/>
</dbReference>
<keyword evidence="2" id="KW-0732">Signal</keyword>
<reference evidence="3 4" key="1">
    <citation type="submission" date="2017-12" db="EMBL/GenBank/DDBJ databases">
        <title>The genome sequence of Caulobacter sp. 410.</title>
        <authorList>
            <person name="Gao J."/>
            <person name="Mao X."/>
            <person name="Sun J."/>
        </authorList>
    </citation>
    <scope>NUCLEOTIDE SEQUENCE [LARGE SCALE GENOMIC DNA]</scope>
    <source>
        <strain evidence="3 4">410</strain>
    </source>
</reference>
<accession>A0A2N5DPQ2</accession>
<evidence type="ECO:0000256" key="2">
    <source>
        <dbReference type="SAM" id="SignalP"/>
    </source>
</evidence>
<dbReference type="EMBL" id="PJRS01000011">
    <property type="protein sequence ID" value="PLR28005.1"/>
    <property type="molecule type" value="Genomic_DNA"/>
</dbReference>
<protein>
    <recommendedName>
        <fullName evidence="5">RcnB family protein</fullName>
    </recommendedName>
</protein>
<feature type="compositionally biased region" description="Pro residues" evidence="1">
    <location>
        <begin position="98"/>
        <end position="123"/>
    </location>
</feature>
<organism evidence="3 4">
    <name type="scientific">Caulobacter zeae</name>
    <dbReference type="NCBI Taxonomy" id="2055137"/>
    <lineage>
        <taxon>Bacteria</taxon>
        <taxon>Pseudomonadati</taxon>
        <taxon>Pseudomonadota</taxon>
        <taxon>Alphaproteobacteria</taxon>
        <taxon>Caulobacterales</taxon>
        <taxon>Caulobacteraceae</taxon>
        <taxon>Caulobacter</taxon>
    </lineage>
</organism>
<dbReference type="RefSeq" id="WP_101717201.1">
    <property type="nucleotide sequence ID" value="NZ_PJRS01000011.1"/>
</dbReference>
<name>A0A2N5DPQ2_9CAUL</name>
<evidence type="ECO:0008006" key="5">
    <source>
        <dbReference type="Google" id="ProtNLM"/>
    </source>
</evidence>
<proteinExistence type="predicted"/>
<feature type="region of interest" description="Disordered" evidence="1">
    <location>
        <begin position="19"/>
        <end position="143"/>
    </location>
</feature>
<comment type="caution">
    <text evidence="3">The sequence shown here is derived from an EMBL/GenBank/DDBJ whole genome shotgun (WGS) entry which is preliminary data.</text>
</comment>
<evidence type="ECO:0000256" key="1">
    <source>
        <dbReference type="SAM" id="MobiDB-lite"/>
    </source>
</evidence>
<feature type="signal peptide" evidence="2">
    <location>
        <begin position="1"/>
        <end position="21"/>
    </location>
</feature>
<dbReference type="Proteomes" id="UP000234479">
    <property type="component" value="Unassembled WGS sequence"/>
</dbReference>
<keyword evidence="4" id="KW-1185">Reference proteome</keyword>
<dbReference type="AlphaFoldDB" id="A0A2N5DPQ2"/>